<evidence type="ECO:0000256" key="1">
    <source>
        <dbReference type="SAM" id="Phobius"/>
    </source>
</evidence>
<evidence type="ECO:0000313" key="2">
    <source>
        <dbReference type="EMBL" id="KAK6751786.1"/>
    </source>
</evidence>
<keyword evidence="1" id="KW-1133">Transmembrane helix</keyword>
<dbReference type="Proteomes" id="UP001303046">
    <property type="component" value="Unassembled WGS sequence"/>
</dbReference>
<keyword evidence="1" id="KW-0472">Membrane</keyword>
<name>A0ABR1DPD7_NECAM</name>
<keyword evidence="1" id="KW-0812">Transmembrane</keyword>
<accession>A0ABR1DPD7</accession>
<sequence length="179" mass="19889">MYDQFDLLSIITTVPIRETVFSIEEEAQIRALKDSELTKPSHCSSNRDGPSVALHIVCGGNDLDSAIAFININSYSNWAKIDSILCTHVITAMVCGIDRAMVRIALLGLAIRTPWQSAVMMRFKIMAEIPVLFFVILHWCIALPMIAPLMTSFNVTYDAKDTMEVLVPPSSLAVKLLCR</sequence>
<proteinExistence type="predicted"/>
<protein>
    <submittedName>
        <fullName evidence="2">Uncharacterized protein</fullName>
    </submittedName>
</protein>
<reference evidence="2 3" key="1">
    <citation type="submission" date="2023-08" db="EMBL/GenBank/DDBJ databases">
        <title>A Necator americanus chromosomal reference genome.</title>
        <authorList>
            <person name="Ilik V."/>
            <person name="Petrzelkova K.J."/>
            <person name="Pardy F."/>
            <person name="Fuh T."/>
            <person name="Niatou-Singa F.S."/>
            <person name="Gouil Q."/>
            <person name="Baker L."/>
            <person name="Ritchie M.E."/>
            <person name="Jex A.R."/>
            <person name="Gazzola D."/>
            <person name="Li H."/>
            <person name="Toshio Fujiwara R."/>
            <person name="Zhan B."/>
            <person name="Aroian R.V."/>
            <person name="Pafco B."/>
            <person name="Schwarz E.M."/>
        </authorList>
    </citation>
    <scope>NUCLEOTIDE SEQUENCE [LARGE SCALE GENOMIC DNA]</scope>
    <source>
        <strain evidence="2 3">Aroian</strain>
        <tissue evidence="2">Whole animal</tissue>
    </source>
</reference>
<evidence type="ECO:0000313" key="3">
    <source>
        <dbReference type="Proteomes" id="UP001303046"/>
    </source>
</evidence>
<keyword evidence="3" id="KW-1185">Reference proteome</keyword>
<feature type="transmembrane region" description="Helical" evidence="1">
    <location>
        <begin position="129"/>
        <end position="150"/>
    </location>
</feature>
<organism evidence="2 3">
    <name type="scientific">Necator americanus</name>
    <name type="common">Human hookworm</name>
    <dbReference type="NCBI Taxonomy" id="51031"/>
    <lineage>
        <taxon>Eukaryota</taxon>
        <taxon>Metazoa</taxon>
        <taxon>Ecdysozoa</taxon>
        <taxon>Nematoda</taxon>
        <taxon>Chromadorea</taxon>
        <taxon>Rhabditida</taxon>
        <taxon>Rhabditina</taxon>
        <taxon>Rhabditomorpha</taxon>
        <taxon>Strongyloidea</taxon>
        <taxon>Ancylostomatidae</taxon>
        <taxon>Bunostominae</taxon>
        <taxon>Necator</taxon>
    </lineage>
</organism>
<gene>
    <name evidence="2" type="primary">Necator_chrIV.g16593</name>
    <name evidence="2" type="ORF">RB195_003296</name>
</gene>
<dbReference type="EMBL" id="JAVFWL010000004">
    <property type="protein sequence ID" value="KAK6751786.1"/>
    <property type="molecule type" value="Genomic_DNA"/>
</dbReference>
<comment type="caution">
    <text evidence="2">The sequence shown here is derived from an EMBL/GenBank/DDBJ whole genome shotgun (WGS) entry which is preliminary data.</text>
</comment>